<keyword evidence="2" id="KW-1185">Reference proteome</keyword>
<evidence type="ECO:0000313" key="2">
    <source>
        <dbReference type="Proteomes" id="UP000292459"/>
    </source>
</evidence>
<gene>
    <name evidence="1" type="ORF">DYY88_05985</name>
</gene>
<proteinExistence type="predicted"/>
<evidence type="ECO:0000313" key="1">
    <source>
        <dbReference type="EMBL" id="RZM83079.1"/>
    </source>
</evidence>
<comment type="caution">
    <text evidence="1">The sequence shown here is derived from an EMBL/GenBank/DDBJ whole genome shotgun (WGS) entry which is preliminary data.</text>
</comment>
<organism evidence="1 2">
    <name type="scientific">Leptolyngbya iicbica LK</name>
    <dbReference type="NCBI Taxonomy" id="2294035"/>
    <lineage>
        <taxon>Bacteria</taxon>
        <taxon>Bacillati</taxon>
        <taxon>Cyanobacteriota</taxon>
        <taxon>Cyanophyceae</taxon>
        <taxon>Leptolyngbyales</taxon>
        <taxon>Leptolyngbyaceae</taxon>
        <taxon>Leptolyngbya group</taxon>
        <taxon>Leptolyngbya</taxon>
        <taxon>Leptolyngbya iicbica</taxon>
    </lineage>
</organism>
<dbReference type="OrthoDB" id="427831at2"/>
<sequence>MVCGFLGGTILSVEGGYRVLQHPRPERVFDRIADARWFLAVSFCDHCPTPAGILNHEGRLSFQNEAALNQGETMFLPLGHRRAIFATCLTLSPGEVGTYALGLGTLNIWGIEIDPRYGRVAIVQTLSPITSA</sequence>
<name>A0A4Q7EMM8_9CYAN</name>
<protein>
    <submittedName>
        <fullName evidence="1">Uncharacterized protein</fullName>
    </submittedName>
</protein>
<accession>A0A4Q7EMM8</accession>
<reference evidence="1 2" key="1">
    <citation type="submission" date="2018-11" db="EMBL/GenBank/DDBJ databases">
        <title>Whole genome sequencing of an environmental sample.</title>
        <authorList>
            <person name="Sarangi A.N."/>
            <person name="Singh D."/>
            <person name="Tripathy S."/>
        </authorList>
    </citation>
    <scope>NUCLEOTIDE SEQUENCE [LARGE SCALE GENOMIC DNA]</scope>
    <source>
        <strain evidence="1 2">Lakshadweep</strain>
    </source>
</reference>
<dbReference type="Proteomes" id="UP000292459">
    <property type="component" value="Unassembled WGS sequence"/>
</dbReference>
<dbReference type="EMBL" id="QVFV01000001">
    <property type="protein sequence ID" value="RZM83079.1"/>
    <property type="molecule type" value="Genomic_DNA"/>
</dbReference>
<dbReference type="AlphaFoldDB" id="A0A4Q7EMM8"/>